<evidence type="ECO:0000313" key="2">
    <source>
        <dbReference type="EnsemblPlants" id="Pp3c22_7531V3.1"/>
    </source>
</evidence>
<proteinExistence type="predicted"/>
<evidence type="ECO:0000313" key="3">
    <source>
        <dbReference type="Proteomes" id="UP000006727"/>
    </source>
</evidence>
<reference evidence="1 3" key="1">
    <citation type="journal article" date="2008" name="Science">
        <title>The Physcomitrella genome reveals evolutionary insights into the conquest of land by plants.</title>
        <authorList>
            <person name="Rensing S."/>
            <person name="Lang D."/>
            <person name="Zimmer A."/>
            <person name="Terry A."/>
            <person name="Salamov A."/>
            <person name="Shapiro H."/>
            <person name="Nishiyama T."/>
            <person name="Perroud P.-F."/>
            <person name="Lindquist E."/>
            <person name="Kamisugi Y."/>
            <person name="Tanahashi T."/>
            <person name="Sakakibara K."/>
            <person name="Fujita T."/>
            <person name="Oishi K."/>
            <person name="Shin-I T."/>
            <person name="Kuroki Y."/>
            <person name="Toyoda A."/>
            <person name="Suzuki Y."/>
            <person name="Hashimoto A."/>
            <person name="Yamaguchi K."/>
            <person name="Sugano A."/>
            <person name="Kohara Y."/>
            <person name="Fujiyama A."/>
            <person name="Anterola A."/>
            <person name="Aoki S."/>
            <person name="Ashton N."/>
            <person name="Barbazuk W.B."/>
            <person name="Barker E."/>
            <person name="Bennetzen J."/>
            <person name="Bezanilla M."/>
            <person name="Blankenship R."/>
            <person name="Cho S.H."/>
            <person name="Dutcher S."/>
            <person name="Estelle M."/>
            <person name="Fawcett J.A."/>
            <person name="Gundlach H."/>
            <person name="Hanada K."/>
            <person name="Heyl A."/>
            <person name="Hicks K.A."/>
            <person name="Hugh J."/>
            <person name="Lohr M."/>
            <person name="Mayer K."/>
            <person name="Melkozernov A."/>
            <person name="Murata T."/>
            <person name="Nelson D."/>
            <person name="Pils B."/>
            <person name="Prigge M."/>
            <person name="Reiss B."/>
            <person name="Renner T."/>
            <person name="Rombauts S."/>
            <person name="Rushton P."/>
            <person name="Sanderfoot A."/>
            <person name="Schween G."/>
            <person name="Shiu S.-H."/>
            <person name="Stueber K."/>
            <person name="Theodoulou F.L."/>
            <person name="Tu H."/>
            <person name="Van de Peer Y."/>
            <person name="Verrier P.J."/>
            <person name="Waters E."/>
            <person name="Wood A."/>
            <person name="Yang L."/>
            <person name="Cove D."/>
            <person name="Cuming A."/>
            <person name="Hasebe M."/>
            <person name="Lucas S."/>
            <person name="Mishler D.B."/>
            <person name="Reski R."/>
            <person name="Grigoriev I."/>
            <person name="Quatrano R.S."/>
            <person name="Boore J.L."/>
        </authorList>
    </citation>
    <scope>NUCLEOTIDE SEQUENCE [LARGE SCALE GENOMIC DNA]</scope>
    <source>
        <strain evidence="2 3">cv. Gransden 2004</strain>
    </source>
</reference>
<dbReference type="AlphaFoldDB" id="A0A2K1IML6"/>
<dbReference type="InParanoid" id="A0A2K1IML6"/>
<dbReference type="Gramene" id="Pp3c22_7531V3.1">
    <property type="protein sequence ID" value="Pp3c22_7531V3.1"/>
    <property type="gene ID" value="Pp3c22_7531"/>
</dbReference>
<reference evidence="2" key="3">
    <citation type="submission" date="2020-12" db="UniProtKB">
        <authorList>
            <consortium name="EnsemblPlants"/>
        </authorList>
    </citation>
    <scope>IDENTIFICATION</scope>
</reference>
<reference evidence="1 3" key="2">
    <citation type="journal article" date="2018" name="Plant J.">
        <title>The Physcomitrella patens chromosome-scale assembly reveals moss genome structure and evolution.</title>
        <authorList>
            <person name="Lang D."/>
            <person name="Ullrich K.K."/>
            <person name="Murat F."/>
            <person name="Fuchs J."/>
            <person name="Jenkins J."/>
            <person name="Haas F.B."/>
            <person name="Piednoel M."/>
            <person name="Gundlach H."/>
            <person name="Van Bel M."/>
            <person name="Meyberg R."/>
            <person name="Vives C."/>
            <person name="Morata J."/>
            <person name="Symeonidi A."/>
            <person name="Hiss M."/>
            <person name="Muchero W."/>
            <person name="Kamisugi Y."/>
            <person name="Saleh O."/>
            <person name="Blanc G."/>
            <person name="Decker E.L."/>
            <person name="van Gessel N."/>
            <person name="Grimwood J."/>
            <person name="Hayes R.D."/>
            <person name="Graham S.W."/>
            <person name="Gunter L.E."/>
            <person name="McDaniel S.F."/>
            <person name="Hoernstein S.N.W."/>
            <person name="Larsson A."/>
            <person name="Li F.W."/>
            <person name="Perroud P.F."/>
            <person name="Phillips J."/>
            <person name="Ranjan P."/>
            <person name="Rokshar D.S."/>
            <person name="Rothfels C.J."/>
            <person name="Schneider L."/>
            <person name="Shu S."/>
            <person name="Stevenson D.W."/>
            <person name="Thummler F."/>
            <person name="Tillich M."/>
            <person name="Villarreal Aguilar J.C."/>
            <person name="Widiez T."/>
            <person name="Wong G.K."/>
            <person name="Wymore A."/>
            <person name="Zhang Y."/>
            <person name="Zimmer A.D."/>
            <person name="Quatrano R.S."/>
            <person name="Mayer K.F.X."/>
            <person name="Goodstein D."/>
            <person name="Casacuberta J.M."/>
            <person name="Vandepoele K."/>
            <person name="Reski R."/>
            <person name="Cuming A.C."/>
            <person name="Tuskan G.A."/>
            <person name="Maumus F."/>
            <person name="Salse J."/>
            <person name="Schmutz J."/>
            <person name="Rensing S.A."/>
        </authorList>
    </citation>
    <scope>NUCLEOTIDE SEQUENCE [LARGE SCALE GENOMIC DNA]</scope>
    <source>
        <strain evidence="2 3">cv. Gransden 2004</strain>
    </source>
</reference>
<dbReference type="Proteomes" id="UP000006727">
    <property type="component" value="Chromosome 22"/>
</dbReference>
<accession>A0A2K1IML6</accession>
<organism evidence="1">
    <name type="scientific">Physcomitrium patens</name>
    <name type="common">Spreading-leaved earth moss</name>
    <name type="synonym">Physcomitrella patens</name>
    <dbReference type="NCBI Taxonomy" id="3218"/>
    <lineage>
        <taxon>Eukaryota</taxon>
        <taxon>Viridiplantae</taxon>
        <taxon>Streptophyta</taxon>
        <taxon>Embryophyta</taxon>
        <taxon>Bryophyta</taxon>
        <taxon>Bryophytina</taxon>
        <taxon>Bryopsida</taxon>
        <taxon>Funariidae</taxon>
        <taxon>Funariales</taxon>
        <taxon>Funariaceae</taxon>
        <taxon>Physcomitrium</taxon>
    </lineage>
</organism>
<protein>
    <submittedName>
        <fullName evidence="1 2">Uncharacterized protein</fullName>
    </submittedName>
</protein>
<name>A0A2K1IML6_PHYPA</name>
<dbReference type="EMBL" id="ABEU02000022">
    <property type="protein sequence ID" value="PNR30519.1"/>
    <property type="molecule type" value="Genomic_DNA"/>
</dbReference>
<evidence type="ECO:0000313" key="1">
    <source>
        <dbReference type="EMBL" id="PNR30519.1"/>
    </source>
</evidence>
<keyword evidence="3" id="KW-1185">Reference proteome</keyword>
<dbReference type="EnsemblPlants" id="Pp3c22_7531V3.1">
    <property type="protein sequence ID" value="Pp3c22_7531V3.1"/>
    <property type="gene ID" value="Pp3c22_7531"/>
</dbReference>
<gene>
    <name evidence="1" type="ORF">PHYPA_026835</name>
</gene>
<sequence length="156" mass="18333">MNVTANKYHNPNLQVARDNVPLNRMLEVDAESICAHMYKAKWEQRRKLYEAADSIKNVMEFVLQNSLTKIEATLLDSSDSNEVPKHEDEVIQLERYHLQKLVVKDEDLLWCDCVCVHMKDKMDSTLWHKLPPTILELVFVRLILHQIFKWLLESCG</sequence>